<dbReference type="InterPro" id="IPR036157">
    <property type="entry name" value="dUTPase-like_sf"/>
</dbReference>
<evidence type="ECO:0000256" key="3">
    <source>
        <dbReference type="ARBA" id="ARBA00022801"/>
    </source>
</evidence>
<feature type="non-terminal residue" evidence="5">
    <location>
        <position position="157"/>
    </location>
</feature>
<sequence>TGSARVDVATAVETTLTNSQVQCIPTDIKGLLGHGLSALLLGRSSTTQKGRFVLPGVIDADFTGTISIMVWTPSPPVHVPKGTKIGQLVLFKSMVPTTKNRIRGTGGFGSMGQAEIYLTMDTGKTKPKEQVMLKGPGGNTCVINMLIDTGADVTIIS</sequence>
<dbReference type="SUPFAM" id="SSF51283">
    <property type="entry name" value="dUTPase-like"/>
    <property type="match status" value="1"/>
</dbReference>
<dbReference type="Gene3D" id="2.70.40.10">
    <property type="match status" value="1"/>
</dbReference>
<feature type="non-terminal residue" evidence="5">
    <location>
        <position position="1"/>
    </location>
</feature>
<dbReference type="GO" id="GO:0004190">
    <property type="term" value="F:aspartic-type endopeptidase activity"/>
    <property type="evidence" value="ECO:0007669"/>
    <property type="project" value="UniProtKB-KW"/>
</dbReference>
<keyword evidence="2" id="KW-0064">Aspartyl protease</keyword>
<accession>A0A7L4DPW1</accession>
<dbReference type="OrthoDB" id="9900537at2759"/>
<proteinExistence type="predicted"/>
<gene>
    <name evidence="5" type="primary">Ervk9_2</name>
    <name evidence="5" type="ORF">EURGUL_R13632</name>
</gene>
<dbReference type="InterPro" id="IPR029054">
    <property type="entry name" value="dUTPase-like"/>
</dbReference>
<dbReference type="Proteomes" id="UP000541249">
    <property type="component" value="Unassembled WGS sequence"/>
</dbReference>
<dbReference type="AlphaFoldDB" id="A0A7L4DPW1"/>
<evidence type="ECO:0000259" key="4">
    <source>
        <dbReference type="PROSITE" id="PS50175"/>
    </source>
</evidence>
<evidence type="ECO:0000313" key="5">
    <source>
        <dbReference type="EMBL" id="NXW63837.1"/>
    </source>
</evidence>
<dbReference type="CDD" id="cd07557">
    <property type="entry name" value="trimeric_dUTPase"/>
    <property type="match status" value="1"/>
</dbReference>
<dbReference type="PANTHER" id="PTHR19422:SF123">
    <property type="entry name" value="RT1 CLASS I, LOCUS CE15"/>
    <property type="match status" value="1"/>
</dbReference>
<dbReference type="PROSITE" id="PS00141">
    <property type="entry name" value="ASP_PROTEASE"/>
    <property type="match status" value="1"/>
</dbReference>
<keyword evidence="1" id="KW-0645">Protease</keyword>
<organism evidence="5 6">
    <name type="scientific">Eurystomus gularis</name>
    <dbReference type="NCBI Taxonomy" id="325343"/>
    <lineage>
        <taxon>Eukaryota</taxon>
        <taxon>Metazoa</taxon>
        <taxon>Chordata</taxon>
        <taxon>Craniata</taxon>
        <taxon>Vertebrata</taxon>
        <taxon>Euteleostomi</taxon>
        <taxon>Archelosauria</taxon>
        <taxon>Archosauria</taxon>
        <taxon>Dinosauria</taxon>
        <taxon>Saurischia</taxon>
        <taxon>Theropoda</taxon>
        <taxon>Coelurosauria</taxon>
        <taxon>Aves</taxon>
        <taxon>Neognathae</taxon>
        <taxon>Neoaves</taxon>
        <taxon>Telluraves</taxon>
        <taxon>Coraciimorphae</taxon>
        <taxon>Coraciiformes</taxon>
        <taxon>Coraciidae</taxon>
        <taxon>Eurystomus</taxon>
    </lineage>
</organism>
<feature type="domain" description="Peptidase A2" evidence="4">
    <location>
        <begin position="143"/>
        <end position="157"/>
    </location>
</feature>
<evidence type="ECO:0000313" key="6">
    <source>
        <dbReference type="Proteomes" id="UP000541249"/>
    </source>
</evidence>
<dbReference type="InterPro" id="IPR051592">
    <property type="entry name" value="HERV-K_Pro_peptidase_A2"/>
</dbReference>
<dbReference type="PROSITE" id="PS50175">
    <property type="entry name" value="ASP_PROT_RETROV"/>
    <property type="match status" value="1"/>
</dbReference>
<dbReference type="PANTHER" id="PTHR19422">
    <property type="entry name" value="GAG RETROVIRAL POLYPROTEIN"/>
    <property type="match status" value="1"/>
</dbReference>
<name>A0A7L4DPW1_9AVES</name>
<dbReference type="InterPro" id="IPR001969">
    <property type="entry name" value="Aspartic_peptidase_AS"/>
</dbReference>
<comment type="caution">
    <text evidence="5">The sequence shown here is derived from an EMBL/GenBank/DDBJ whole genome shotgun (WGS) entry which is preliminary data.</text>
</comment>
<dbReference type="InterPro" id="IPR033704">
    <property type="entry name" value="dUTPase_trimeric"/>
</dbReference>
<evidence type="ECO:0000256" key="1">
    <source>
        <dbReference type="ARBA" id="ARBA00022670"/>
    </source>
</evidence>
<dbReference type="GO" id="GO:0006508">
    <property type="term" value="P:proteolysis"/>
    <property type="evidence" value="ECO:0007669"/>
    <property type="project" value="UniProtKB-KW"/>
</dbReference>
<keyword evidence="3" id="KW-0378">Hydrolase</keyword>
<dbReference type="EMBL" id="VZZY01020780">
    <property type="protein sequence ID" value="NXW63837.1"/>
    <property type="molecule type" value="Genomic_DNA"/>
</dbReference>
<reference evidence="5 6" key="1">
    <citation type="submission" date="2019-09" db="EMBL/GenBank/DDBJ databases">
        <title>Bird 10,000 Genomes (B10K) Project - Family phase.</title>
        <authorList>
            <person name="Zhang G."/>
        </authorList>
    </citation>
    <scope>NUCLEOTIDE SEQUENCE [LARGE SCALE GENOMIC DNA]</scope>
    <source>
        <strain evidence="5">B10K-DU-002-51</strain>
        <tissue evidence="5">Muscle</tissue>
    </source>
</reference>
<evidence type="ECO:0000256" key="2">
    <source>
        <dbReference type="ARBA" id="ARBA00022750"/>
    </source>
</evidence>
<dbReference type="InterPro" id="IPR001995">
    <property type="entry name" value="Peptidase_A2_cat"/>
</dbReference>
<dbReference type="Pfam" id="PF00692">
    <property type="entry name" value="dUTPase"/>
    <property type="match status" value="1"/>
</dbReference>
<keyword evidence="6" id="KW-1185">Reference proteome</keyword>
<protein>
    <submittedName>
        <fullName evidence="5">POK9 protein</fullName>
    </submittedName>
</protein>